<evidence type="ECO:0000313" key="2">
    <source>
        <dbReference type="Proteomes" id="UP000265566"/>
    </source>
</evidence>
<organism evidence="1 2">
    <name type="scientific">Medicago truncatula</name>
    <name type="common">Barrel medic</name>
    <name type="synonym">Medicago tribuloides</name>
    <dbReference type="NCBI Taxonomy" id="3880"/>
    <lineage>
        <taxon>Eukaryota</taxon>
        <taxon>Viridiplantae</taxon>
        <taxon>Streptophyta</taxon>
        <taxon>Embryophyta</taxon>
        <taxon>Tracheophyta</taxon>
        <taxon>Spermatophyta</taxon>
        <taxon>Magnoliopsida</taxon>
        <taxon>eudicotyledons</taxon>
        <taxon>Gunneridae</taxon>
        <taxon>Pentapetalae</taxon>
        <taxon>rosids</taxon>
        <taxon>fabids</taxon>
        <taxon>Fabales</taxon>
        <taxon>Fabaceae</taxon>
        <taxon>Papilionoideae</taxon>
        <taxon>50 kb inversion clade</taxon>
        <taxon>NPAAA clade</taxon>
        <taxon>Hologalegina</taxon>
        <taxon>IRL clade</taxon>
        <taxon>Trifolieae</taxon>
        <taxon>Medicago</taxon>
    </lineage>
</organism>
<dbReference type="Gramene" id="rna39597">
    <property type="protein sequence ID" value="RHN45325.1"/>
    <property type="gene ID" value="gene39597"/>
</dbReference>
<reference evidence="2" key="1">
    <citation type="journal article" date="2018" name="Nat. Plants">
        <title>Whole-genome landscape of Medicago truncatula symbiotic genes.</title>
        <authorList>
            <person name="Pecrix Y."/>
            <person name="Staton S.E."/>
            <person name="Sallet E."/>
            <person name="Lelandais-Briere C."/>
            <person name="Moreau S."/>
            <person name="Carrere S."/>
            <person name="Blein T."/>
            <person name="Jardinaud M.F."/>
            <person name="Latrasse D."/>
            <person name="Zouine M."/>
            <person name="Zahm M."/>
            <person name="Kreplak J."/>
            <person name="Mayjonade B."/>
            <person name="Satge C."/>
            <person name="Perez M."/>
            <person name="Cauet S."/>
            <person name="Marande W."/>
            <person name="Chantry-Darmon C."/>
            <person name="Lopez-Roques C."/>
            <person name="Bouchez O."/>
            <person name="Berard A."/>
            <person name="Debelle F."/>
            <person name="Munos S."/>
            <person name="Bendahmane A."/>
            <person name="Berges H."/>
            <person name="Niebel A."/>
            <person name="Buitink J."/>
            <person name="Frugier F."/>
            <person name="Benhamed M."/>
            <person name="Crespi M."/>
            <person name="Gouzy J."/>
            <person name="Gamas P."/>
        </authorList>
    </citation>
    <scope>NUCLEOTIDE SEQUENCE [LARGE SCALE GENOMIC DNA]</scope>
    <source>
        <strain evidence="2">cv. Jemalong A17</strain>
    </source>
</reference>
<accession>A0A396H2H4</accession>
<protein>
    <submittedName>
        <fullName evidence="1">Uncharacterized protein</fullName>
    </submittedName>
</protein>
<sequence length="56" mass="6456">MTLMEPRRGLRRLRGFSGLCSARRIRKCGLVLISWPRKLMTGGLLFCLPLGRRELL</sequence>
<dbReference type="EMBL" id="PSQE01000007">
    <property type="protein sequence ID" value="RHN45325.1"/>
    <property type="molecule type" value="Genomic_DNA"/>
</dbReference>
<dbReference type="AlphaFoldDB" id="A0A396H2H4"/>
<gene>
    <name evidence="1" type="ORF">MtrunA17_Chr7g0229461</name>
</gene>
<name>A0A396H2H4_MEDTR</name>
<evidence type="ECO:0000313" key="1">
    <source>
        <dbReference type="EMBL" id="RHN45325.1"/>
    </source>
</evidence>
<proteinExistence type="predicted"/>
<dbReference type="Proteomes" id="UP000265566">
    <property type="component" value="Chromosome 7"/>
</dbReference>
<comment type="caution">
    <text evidence="1">The sequence shown here is derived from an EMBL/GenBank/DDBJ whole genome shotgun (WGS) entry which is preliminary data.</text>
</comment>